<dbReference type="AlphaFoldDB" id="A0A1H6CKL8"/>
<dbReference type="Proteomes" id="UP000236731">
    <property type="component" value="Unassembled WGS sequence"/>
</dbReference>
<evidence type="ECO:0000313" key="2">
    <source>
        <dbReference type="EMBL" id="SEG72966.1"/>
    </source>
</evidence>
<organism evidence="2 3">
    <name type="scientific">Sphingobacterium lactis</name>
    <dbReference type="NCBI Taxonomy" id="797291"/>
    <lineage>
        <taxon>Bacteria</taxon>
        <taxon>Pseudomonadati</taxon>
        <taxon>Bacteroidota</taxon>
        <taxon>Sphingobacteriia</taxon>
        <taxon>Sphingobacteriales</taxon>
        <taxon>Sphingobacteriaceae</taxon>
        <taxon>Sphingobacterium</taxon>
    </lineage>
</organism>
<reference evidence="3" key="1">
    <citation type="submission" date="2016-10" db="EMBL/GenBank/DDBJ databases">
        <authorList>
            <person name="Varghese N."/>
            <person name="Submissions S."/>
        </authorList>
    </citation>
    <scope>NUCLEOTIDE SEQUENCE [LARGE SCALE GENOMIC DNA]</scope>
    <source>
        <strain evidence="3">DSM 22361</strain>
    </source>
</reference>
<evidence type="ECO:0000256" key="1">
    <source>
        <dbReference type="SAM" id="SignalP"/>
    </source>
</evidence>
<gene>
    <name evidence="2" type="ORF">SAMN05421877_11622</name>
</gene>
<keyword evidence="1" id="KW-0732">Signal</keyword>
<protein>
    <recommendedName>
        <fullName evidence="4">Outer membrane protein beta-barrel domain-containing protein</fullName>
    </recommendedName>
</protein>
<dbReference type="RefSeq" id="WP_103907808.1">
    <property type="nucleotide sequence ID" value="NZ_CP049246.1"/>
</dbReference>
<sequence length="183" mass="20760">MNHVVYFFLLFMVGYSLTSTAQPASFHKLQSLGVSAKVGFDSNFQGLLTGANLSYEHRSNKWLGITSSLNHEIYRGFPFWQVNGSDNDWMFRKASFDFGLRAYLQPLYLSASIGLGYSSGYAKEEDNKINSHALQLMGYNSLGLGFQFRKRNGDAMEIEIGINSLYPTKVPTLGYRYRFLLKD</sequence>
<evidence type="ECO:0000313" key="3">
    <source>
        <dbReference type="Proteomes" id="UP000236731"/>
    </source>
</evidence>
<evidence type="ECO:0008006" key="4">
    <source>
        <dbReference type="Google" id="ProtNLM"/>
    </source>
</evidence>
<accession>A0A1H6CKL8</accession>
<proteinExistence type="predicted"/>
<feature type="signal peptide" evidence="1">
    <location>
        <begin position="1"/>
        <end position="21"/>
    </location>
</feature>
<name>A0A1H6CKL8_9SPHI</name>
<dbReference type="EMBL" id="FNUT01000016">
    <property type="protein sequence ID" value="SEG72966.1"/>
    <property type="molecule type" value="Genomic_DNA"/>
</dbReference>
<keyword evidence="3" id="KW-1185">Reference proteome</keyword>
<feature type="chain" id="PRO_5009295026" description="Outer membrane protein beta-barrel domain-containing protein" evidence="1">
    <location>
        <begin position="22"/>
        <end position="183"/>
    </location>
</feature>